<feature type="compositionally biased region" description="Low complexity" evidence="1">
    <location>
        <begin position="703"/>
        <end position="712"/>
    </location>
</feature>
<feature type="region of interest" description="Disordered" evidence="1">
    <location>
        <begin position="80"/>
        <end position="105"/>
    </location>
</feature>
<feature type="compositionally biased region" description="Polar residues" evidence="1">
    <location>
        <begin position="1058"/>
        <end position="1072"/>
    </location>
</feature>
<feature type="compositionally biased region" description="Basic and acidic residues" evidence="1">
    <location>
        <begin position="771"/>
        <end position="795"/>
    </location>
</feature>
<feature type="compositionally biased region" description="Low complexity" evidence="1">
    <location>
        <begin position="856"/>
        <end position="871"/>
    </location>
</feature>
<evidence type="ECO:0000256" key="1">
    <source>
        <dbReference type="SAM" id="MobiDB-lite"/>
    </source>
</evidence>
<name>A0AAW2I3L1_9NEOP</name>
<feature type="region of interest" description="Disordered" evidence="1">
    <location>
        <begin position="1305"/>
        <end position="1326"/>
    </location>
</feature>
<gene>
    <name evidence="2" type="ORF">PYX00_003901</name>
</gene>
<feature type="compositionally biased region" description="Low complexity" evidence="1">
    <location>
        <begin position="1207"/>
        <end position="1221"/>
    </location>
</feature>
<feature type="region of interest" description="Disordered" evidence="1">
    <location>
        <begin position="369"/>
        <end position="475"/>
    </location>
</feature>
<reference evidence="2" key="1">
    <citation type="journal article" date="2024" name="Gigascience">
        <title>Chromosome-level genome of the poultry shaft louse Menopon gallinae provides insight into the host-switching and adaptive evolution of parasitic lice.</title>
        <authorList>
            <person name="Xu Y."/>
            <person name="Ma L."/>
            <person name="Liu S."/>
            <person name="Liang Y."/>
            <person name="Liu Q."/>
            <person name="He Z."/>
            <person name="Tian L."/>
            <person name="Duan Y."/>
            <person name="Cai W."/>
            <person name="Li H."/>
            <person name="Song F."/>
        </authorList>
    </citation>
    <scope>NUCLEOTIDE SEQUENCE</scope>
    <source>
        <strain evidence="2">Cailab_2023a</strain>
    </source>
</reference>
<feature type="compositionally biased region" description="Low complexity" evidence="1">
    <location>
        <begin position="1173"/>
        <end position="1188"/>
    </location>
</feature>
<feature type="compositionally biased region" description="Pro residues" evidence="1">
    <location>
        <begin position="942"/>
        <end position="951"/>
    </location>
</feature>
<evidence type="ECO:0000313" key="2">
    <source>
        <dbReference type="EMBL" id="KAL0276303.1"/>
    </source>
</evidence>
<feature type="region of interest" description="Disordered" evidence="1">
    <location>
        <begin position="765"/>
        <end position="823"/>
    </location>
</feature>
<feature type="region of interest" description="Disordered" evidence="1">
    <location>
        <begin position="1173"/>
        <end position="1227"/>
    </location>
</feature>
<feature type="compositionally biased region" description="Polar residues" evidence="1">
    <location>
        <begin position="961"/>
        <end position="976"/>
    </location>
</feature>
<proteinExistence type="predicted"/>
<protein>
    <submittedName>
        <fullName evidence="2">Uncharacterized protein</fullName>
    </submittedName>
</protein>
<accession>A0AAW2I3L1</accession>
<feature type="region of interest" description="Disordered" evidence="1">
    <location>
        <begin position="942"/>
        <end position="988"/>
    </location>
</feature>
<feature type="compositionally biased region" description="Low complexity" evidence="1">
    <location>
        <begin position="445"/>
        <end position="463"/>
    </location>
</feature>
<feature type="region of interest" description="Disordered" evidence="1">
    <location>
        <begin position="695"/>
        <end position="716"/>
    </location>
</feature>
<feature type="compositionally biased region" description="Polar residues" evidence="1">
    <location>
        <begin position="399"/>
        <end position="408"/>
    </location>
</feature>
<feature type="region of interest" description="Disordered" evidence="1">
    <location>
        <begin position="211"/>
        <end position="241"/>
    </location>
</feature>
<feature type="region of interest" description="Disordered" evidence="1">
    <location>
        <begin position="842"/>
        <end position="914"/>
    </location>
</feature>
<sequence length="1395" mass="154278">MSNFKCFEMEDIAYKEWMEWSDSLDLVANSRTNSWLPAYGYHASQTQELTHGQSDTSSDGSLTGQQQSLFLETIIEETSDDLCSESDKSGPTGWNSDSDADSVIHLPKHQGNLPEIRHDWRTTEFEVDPPKKHKRKMHDRVVHSDDEETPEVGESTSLSSRSSSLIAFESLERHCEDVFKTTSSSDPFGHEIHTDPFKWKLFSSDSLEDTHGFSTDDDGSSSSDETLHRSHSSHGSFRSSLTNDSRLRSYRSFDSLNLLENPSEIDYSISELSQSHNALDIEKEKEMQQELVVRDKKLTATTADLSTVTDSYDVGYFMTKGMGLPFRRRQELASFHYREVKNTRKTNEDDAKDEIKSTFRGRKSYSAEGLKSQLPVVQEDAKDITDGKYGKSEPCLSAPSKSQHSSENLSEDSGFGDQISVRNKPNAINLRNSVSSIPEDEDSSPLESSSSYYSDYTGSEEGSIVSTEGREHSKSVNKNGLGLKIAQAKESEIRGCPTTKDDDADVKYNATRSNSHPHNCATDSDGTVKLQGKTEELTAPVTFVPLGSVDTFSVDVTAGPDSAASVKSVSSDVNNAKRGAYARGEVTIPGERKDLFFDSCDEMNSKSKFDEKRQLNLRLPVASTPNLCISDEDYLFNVPSATSSLSHVPLKSLDDDCDDLRSTLFQLRKDHLTSSQNTKGVHFCPIVSEVSWREVYSEEDTSSDTSDPSTDEMSNRSLEDICMQNDDEEYTEIEEKSIPHTNYGCNHIRIMETTEPVAIRAQNGEAASRTHPTDNKNEHPNETSKVNEEYPEKKPVPPTRSVTPTVSGHMHTSNTTLPDGERITKLSVSEVHLPKEVRVDESFRGGNHSIGDRGSKMSSGKKSGKSRFGGFLERFSFRRLSNRMTSGSGSKKQKEKEREAQPEKSVSSRESEDIKIIPLHAPGEEEAMRMVLTPPVVAAKPPLPPCPPRMPTVPRRRPTPSGATSTEAKDVASSNMPGVGEIDSPDVPDKVITTDGDAEKGFPSKCDRPVTGLLETDLDTQITVQSAVRRPLAQSNVGNNKKARSLMNLGLGDISVHQVPSQSQKTSLLQPSSHHRSHHGSVAVDDRAKSMEFLLDKENQAAILPPENELQKSGTDRVMSEHQLRVQRSLQKLNIPDWYKNSAVAQTPQGFLLKRHGDSNRYQGWPGLGSKTTSLSSLGSAQSASARSPTSHVLSPSPTPHLLSRWSTSRLNSGTTSTSTSPCGSARSSFNYRQPYLGWRSQERLTKPRTPAERLAAGLLPQKQLVLAHNNQASPNLSEVRTSIKEVTSAIVHYVSGVEENGSKEALRNYSSPDPSPKWQPSPRGSTGRLCWLESSFVGSRPLDQPETPLTLTETAPVKTDSRTTQLFLDLKPQIQNNNHLNVQQIHVFDDDDLL</sequence>
<dbReference type="EMBL" id="JARGDH010000002">
    <property type="protein sequence ID" value="KAL0276303.1"/>
    <property type="molecule type" value="Genomic_DNA"/>
</dbReference>
<feature type="region of interest" description="Disordered" evidence="1">
    <location>
        <begin position="128"/>
        <end position="160"/>
    </location>
</feature>
<comment type="caution">
    <text evidence="2">The sequence shown here is derived from an EMBL/GenBank/DDBJ whole genome shotgun (WGS) entry which is preliminary data.</text>
</comment>
<feature type="compositionally biased region" description="Basic and acidic residues" evidence="1">
    <location>
        <begin position="892"/>
        <end position="914"/>
    </location>
</feature>
<feature type="compositionally biased region" description="Basic and acidic residues" evidence="1">
    <location>
        <begin position="379"/>
        <end position="391"/>
    </location>
</feature>
<organism evidence="2">
    <name type="scientific">Menopon gallinae</name>
    <name type="common">poultry shaft louse</name>
    <dbReference type="NCBI Taxonomy" id="328185"/>
    <lineage>
        <taxon>Eukaryota</taxon>
        <taxon>Metazoa</taxon>
        <taxon>Ecdysozoa</taxon>
        <taxon>Arthropoda</taxon>
        <taxon>Hexapoda</taxon>
        <taxon>Insecta</taxon>
        <taxon>Pterygota</taxon>
        <taxon>Neoptera</taxon>
        <taxon>Paraneoptera</taxon>
        <taxon>Psocodea</taxon>
        <taxon>Troctomorpha</taxon>
        <taxon>Phthiraptera</taxon>
        <taxon>Amblycera</taxon>
        <taxon>Menoponidae</taxon>
        <taxon>Menopon</taxon>
    </lineage>
</organism>
<feature type="region of interest" description="Disordered" evidence="1">
    <location>
        <begin position="1058"/>
        <end position="1083"/>
    </location>
</feature>